<dbReference type="GO" id="GO:0022857">
    <property type="term" value="F:transmembrane transporter activity"/>
    <property type="evidence" value="ECO:0007669"/>
    <property type="project" value="InterPro"/>
</dbReference>
<accession>A0A317EM74</accession>
<evidence type="ECO:0000256" key="4">
    <source>
        <dbReference type="ARBA" id="ARBA00022989"/>
    </source>
</evidence>
<comment type="subcellular location">
    <subcellularLocation>
        <location evidence="1">Membrane</location>
        <topology evidence="1">Multi-pass membrane protein</topology>
    </subcellularLocation>
</comment>
<name>A0A317EM74_9SPHI</name>
<feature type="transmembrane region" description="Helical" evidence="6">
    <location>
        <begin position="416"/>
        <end position="436"/>
    </location>
</feature>
<feature type="transmembrane region" description="Helical" evidence="6">
    <location>
        <begin position="250"/>
        <end position="269"/>
    </location>
</feature>
<dbReference type="PANTHER" id="PTHR19432:SF35">
    <property type="entry name" value="SOLUTE CARRIER FAMILY 45 MEMBER 3 ISOFORM X1"/>
    <property type="match status" value="1"/>
</dbReference>
<feature type="transmembrane region" description="Helical" evidence="6">
    <location>
        <begin position="294"/>
        <end position="313"/>
    </location>
</feature>
<keyword evidence="4 6" id="KW-1133">Transmembrane helix</keyword>
<dbReference type="SUPFAM" id="SSF103473">
    <property type="entry name" value="MFS general substrate transporter"/>
    <property type="match status" value="1"/>
</dbReference>
<dbReference type="EMBL" id="QGNZ01000003">
    <property type="protein sequence ID" value="PWS27069.1"/>
    <property type="molecule type" value="Genomic_DNA"/>
</dbReference>
<feature type="transmembrane region" description="Helical" evidence="6">
    <location>
        <begin position="147"/>
        <end position="167"/>
    </location>
</feature>
<dbReference type="PANTHER" id="PTHR19432">
    <property type="entry name" value="SUGAR TRANSPORTER"/>
    <property type="match status" value="1"/>
</dbReference>
<gene>
    <name evidence="8" type="ORF">DHW03_13740</name>
</gene>
<dbReference type="PROSITE" id="PS50850">
    <property type="entry name" value="MFS"/>
    <property type="match status" value="1"/>
</dbReference>
<dbReference type="GO" id="GO:0016020">
    <property type="term" value="C:membrane"/>
    <property type="evidence" value="ECO:0007669"/>
    <property type="project" value="UniProtKB-SubCell"/>
</dbReference>
<evidence type="ECO:0000256" key="2">
    <source>
        <dbReference type="ARBA" id="ARBA00022448"/>
    </source>
</evidence>
<dbReference type="Pfam" id="PF07690">
    <property type="entry name" value="MFS_1"/>
    <property type="match status" value="1"/>
</dbReference>
<dbReference type="Gene3D" id="1.20.1250.20">
    <property type="entry name" value="MFS general substrate transporter like domains"/>
    <property type="match status" value="2"/>
</dbReference>
<feature type="transmembrane region" description="Helical" evidence="6">
    <location>
        <begin position="382"/>
        <end position="404"/>
    </location>
</feature>
<sequence>MTLKTIFENPKLTLTQIINMSVGFFGIQFGWDLQRANMGRIYENLGANPDQVPLLFLAAPLTGLLVQPIIGYLSDRTWHPKWGRRRPYFMVGAVVSSIALIFMPHSSVLWMAAGLLWILDVFGNIAMEPFRAFVTDKLPDSQVNRGFIMQSMMIGLGGSVASALPWLMKNVFDLNNTAEQGSIPENVKFSFYIGAFFFFAAVLWTVLTTKEYPPQDVDFKEKVLESNKGFGGGVREIFSALRNMPKRMQIVSLVQFFTWPGLFLMWFYYTTAVAVNVFGGKDAADPVYAQGADFGSLTLAYYSVITFLFALVLPKIADALGRKTTHALCLICGAIGLISVAWVHDKNMLYLCMTGVGIAWASILSMPYAMLSGSLPKGKIGIYMGIFNFFIVLPEIIASLGFGWLMKNVLNNDRLLAVQLGGGLMIIAAIICYVFIKESKKDDAVLTAKLEVEEGRSV</sequence>
<feature type="transmembrane region" description="Helical" evidence="6">
    <location>
        <begin position="325"/>
        <end position="342"/>
    </location>
</feature>
<dbReference type="AlphaFoldDB" id="A0A317EM74"/>
<keyword evidence="5 6" id="KW-0472">Membrane</keyword>
<evidence type="ECO:0000259" key="7">
    <source>
        <dbReference type="PROSITE" id="PS50850"/>
    </source>
</evidence>
<organism evidence="8 9">
    <name type="scientific">Pedobacter yonginense</name>
    <dbReference type="NCBI Taxonomy" id="651869"/>
    <lineage>
        <taxon>Bacteria</taxon>
        <taxon>Pseudomonadati</taxon>
        <taxon>Bacteroidota</taxon>
        <taxon>Sphingobacteriia</taxon>
        <taxon>Sphingobacteriales</taxon>
        <taxon>Sphingobacteriaceae</taxon>
        <taxon>Pedobacter</taxon>
    </lineage>
</organism>
<dbReference type="InterPro" id="IPR036259">
    <property type="entry name" value="MFS_trans_sf"/>
</dbReference>
<comment type="caution">
    <text evidence="8">The sequence shown here is derived from an EMBL/GenBank/DDBJ whole genome shotgun (WGS) entry which is preliminary data.</text>
</comment>
<keyword evidence="3 6" id="KW-0812">Transmembrane</keyword>
<keyword evidence="9" id="KW-1185">Reference proteome</keyword>
<feature type="transmembrane region" description="Helical" evidence="6">
    <location>
        <begin position="12"/>
        <end position="31"/>
    </location>
</feature>
<proteinExistence type="predicted"/>
<dbReference type="Proteomes" id="UP000245379">
    <property type="component" value="Unassembled WGS sequence"/>
</dbReference>
<dbReference type="InterPro" id="IPR011701">
    <property type="entry name" value="MFS"/>
</dbReference>
<evidence type="ECO:0000256" key="3">
    <source>
        <dbReference type="ARBA" id="ARBA00022692"/>
    </source>
</evidence>
<evidence type="ECO:0000313" key="8">
    <source>
        <dbReference type="EMBL" id="PWS27069.1"/>
    </source>
</evidence>
<evidence type="ECO:0000256" key="6">
    <source>
        <dbReference type="SAM" id="Phobius"/>
    </source>
</evidence>
<dbReference type="OrthoDB" id="7584869at2"/>
<reference evidence="8 9" key="1">
    <citation type="submission" date="2018-05" db="EMBL/GenBank/DDBJ databases">
        <title>Pedobacter paludis sp. nov., isolated from wetland soil.</title>
        <authorList>
            <person name="Zhang Y."/>
            <person name="Wang G."/>
        </authorList>
    </citation>
    <scope>NUCLEOTIDE SEQUENCE [LARGE SCALE GENOMIC DNA]</scope>
    <source>
        <strain evidence="8 9">KCTC22721</strain>
    </source>
</reference>
<keyword evidence="2" id="KW-0813">Transport</keyword>
<feature type="transmembrane region" description="Helical" evidence="6">
    <location>
        <begin position="51"/>
        <end position="74"/>
    </location>
</feature>
<dbReference type="InterPro" id="IPR020846">
    <property type="entry name" value="MFS_dom"/>
</dbReference>
<evidence type="ECO:0000313" key="9">
    <source>
        <dbReference type="Proteomes" id="UP000245379"/>
    </source>
</evidence>
<evidence type="ECO:0000256" key="1">
    <source>
        <dbReference type="ARBA" id="ARBA00004141"/>
    </source>
</evidence>
<evidence type="ECO:0000256" key="5">
    <source>
        <dbReference type="ARBA" id="ARBA00023136"/>
    </source>
</evidence>
<feature type="transmembrane region" description="Helical" evidence="6">
    <location>
        <begin position="187"/>
        <end position="207"/>
    </location>
</feature>
<dbReference type="RefSeq" id="WP_109926402.1">
    <property type="nucleotide sequence ID" value="NZ_QGNZ01000003.1"/>
</dbReference>
<protein>
    <submittedName>
        <fullName evidence="8">MFS transporter</fullName>
    </submittedName>
</protein>
<feature type="transmembrane region" description="Helical" evidence="6">
    <location>
        <begin position="348"/>
        <end position="370"/>
    </location>
</feature>
<feature type="domain" description="Major facilitator superfamily (MFS) profile" evidence="7">
    <location>
        <begin position="247"/>
        <end position="458"/>
    </location>
</feature>